<name>A0A9D1F9W0_9FIRM</name>
<keyword evidence="1" id="KW-1133">Transmembrane helix</keyword>
<dbReference type="EMBL" id="DVJJ01000100">
    <property type="protein sequence ID" value="HIS65039.1"/>
    <property type="molecule type" value="Genomic_DNA"/>
</dbReference>
<feature type="transmembrane region" description="Helical" evidence="1">
    <location>
        <begin position="280"/>
        <end position="302"/>
    </location>
</feature>
<keyword evidence="1" id="KW-0472">Membrane</keyword>
<evidence type="ECO:0000313" key="3">
    <source>
        <dbReference type="EMBL" id="HIS65039.1"/>
    </source>
</evidence>
<evidence type="ECO:0000256" key="2">
    <source>
        <dbReference type="SAM" id="SignalP"/>
    </source>
</evidence>
<feature type="transmembrane region" description="Helical" evidence="1">
    <location>
        <begin position="146"/>
        <end position="169"/>
    </location>
</feature>
<feature type="signal peptide" evidence="2">
    <location>
        <begin position="1"/>
        <end position="20"/>
    </location>
</feature>
<reference evidence="3" key="2">
    <citation type="journal article" date="2021" name="PeerJ">
        <title>Extensive microbial diversity within the chicken gut microbiome revealed by metagenomics and culture.</title>
        <authorList>
            <person name="Gilroy R."/>
            <person name="Ravi A."/>
            <person name="Getino M."/>
            <person name="Pursley I."/>
            <person name="Horton D.L."/>
            <person name="Alikhan N.F."/>
            <person name="Baker D."/>
            <person name="Gharbi K."/>
            <person name="Hall N."/>
            <person name="Watson M."/>
            <person name="Adriaenssens E.M."/>
            <person name="Foster-Nyarko E."/>
            <person name="Jarju S."/>
            <person name="Secka A."/>
            <person name="Antonio M."/>
            <person name="Oren A."/>
            <person name="Chaudhuri R.R."/>
            <person name="La Ragione R."/>
            <person name="Hildebrand F."/>
            <person name="Pallen M.J."/>
        </authorList>
    </citation>
    <scope>NUCLEOTIDE SEQUENCE</scope>
    <source>
        <strain evidence="3">ChiBcec16-1751</strain>
    </source>
</reference>
<reference evidence="3" key="1">
    <citation type="submission" date="2020-10" db="EMBL/GenBank/DDBJ databases">
        <authorList>
            <person name="Gilroy R."/>
        </authorList>
    </citation>
    <scope>NUCLEOTIDE SEQUENCE</scope>
    <source>
        <strain evidence="3">ChiBcec16-1751</strain>
    </source>
</reference>
<evidence type="ECO:0000256" key="1">
    <source>
        <dbReference type="SAM" id="Phobius"/>
    </source>
</evidence>
<protein>
    <submittedName>
        <fullName evidence="3">Stage III sporulation protein AE</fullName>
    </submittedName>
</protein>
<feature type="transmembrane region" description="Helical" evidence="1">
    <location>
        <begin position="77"/>
        <end position="97"/>
    </location>
</feature>
<dbReference type="InterPro" id="IPR014194">
    <property type="entry name" value="Spore_III_AE"/>
</dbReference>
<keyword evidence="2" id="KW-0732">Signal</keyword>
<sequence>MRRWLLSCLAALLLTVTIGATDLVEEQRRAIGIDGLQEGLTGETATLVEDLSPVESTDLSHGLSSIWQKLLPQLDTVILGGVRTAISLMAVVILCSMVTQMETKLSKNAVLMAGTLAITLLSAANVHTMVGLGRETLQELQSFSGLLLPVMAAATAASGGVSSAGALYAASVLVSNILMTVINYILIPILYAYLAVSAANAVLGNQTLARVRELGRWIVTNGLKLTVFAFTGYLSLSGILSGATDQSTLKATKLAMGAAVPVVGSMISDASETVLVSAGILRSSAGVFGMLVVIAICLLPLIRLGVQHILLKLTAALSSTVGEKPLVDLIESVSDVMGFLMGMTGASAFMLLISCVCSLKVVSS</sequence>
<dbReference type="Proteomes" id="UP000886741">
    <property type="component" value="Unassembled WGS sequence"/>
</dbReference>
<feature type="transmembrane region" description="Helical" evidence="1">
    <location>
        <begin position="339"/>
        <end position="362"/>
    </location>
</feature>
<feature type="chain" id="PRO_5039264342" evidence="2">
    <location>
        <begin position="21"/>
        <end position="364"/>
    </location>
</feature>
<dbReference type="AlphaFoldDB" id="A0A9D1F9W0"/>
<feature type="transmembrane region" description="Helical" evidence="1">
    <location>
        <begin position="223"/>
        <end position="244"/>
    </location>
</feature>
<accession>A0A9D1F9W0</accession>
<gene>
    <name evidence="3" type="ORF">IAA83_06680</name>
</gene>
<proteinExistence type="predicted"/>
<organism evidence="3 4">
    <name type="scientific">Candidatus Avoscillospira avistercoris</name>
    <dbReference type="NCBI Taxonomy" id="2840707"/>
    <lineage>
        <taxon>Bacteria</taxon>
        <taxon>Bacillati</taxon>
        <taxon>Bacillota</taxon>
        <taxon>Clostridia</taxon>
        <taxon>Eubacteriales</taxon>
        <taxon>Oscillospiraceae</taxon>
        <taxon>Oscillospiraceae incertae sedis</taxon>
        <taxon>Candidatus Avoscillospira</taxon>
    </lineage>
</organism>
<keyword evidence="1" id="KW-0812">Transmembrane</keyword>
<feature type="transmembrane region" description="Helical" evidence="1">
    <location>
        <begin position="181"/>
        <end position="203"/>
    </location>
</feature>
<feature type="transmembrane region" description="Helical" evidence="1">
    <location>
        <begin position="109"/>
        <end position="126"/>
    </location>
</feature>
<evidence type="ECO:0000313" key="4">
    <source>
        <dbReference type="Proteomes" id="UP000886741"/>
    </source>
</evidence>
<dbReference type="Pfam" id="PF09546">
    <property type="entry name" value="Spore_III_AE"/>
    <property type="match status" value="1"/>
</dbReference>
<comment type="caution">
    <text evidence="3">The sequence shown here is derived from an EMBL/GenBank/DDBJ whole genome shotgun (WGS) entry which is preliminary data.</text>
</comment>